<gene>
    <name evidence="24" type="ORF">PPSIR1_10155</name>
</gene>
<comment type="function">
    <text evidence="18">Bifunctional enzyme that catalyzes the epimerization of the S- and R-forms of NAD(P)HX and the dehydration of the S-form of NAD(P)HX at the expense of ADP, which is converted to AMP. This allows the repair of both epimers of NAD(P)HX, a damaged form of NAD(P)H that is a result of enzymatic or heat-dependent hydration.</text>
</comment>
<dbReference type="AlphaFoldDB" id="A6GKI5"/>
<evidence type="ECO:0000256" key="14">
    <source>
        <dbReference type="ARBA" id="ARBA00023027"/>
    </source>
</evidence>
<dbReference type="EC" id="5.1.99.6" evidence="6"/>
<dbReference type="PIRSF" id="PIRSF017184">
    <property type="entry name" value="Nnr"/>
    <property type="match status" value="1"/>
</dbReference>
<dbReference type="InterPro" id="IPR000631">
    <property type="entry name" value="CARKD"/>
</dbReference>
<evidence type="ECO:0000256" key="17">
    <source>
        <dbReference type="ARBA" id="ARBA00023268"/>
    </source>
</evidence>
<dbReference type="Pfam" id="PF01256">
    <property type="entry name" value="Carb_kinase"/>
    <property type="match status" value="1"/>
</dbReference>
<keyword evidence="17" id="KW-0511">Multifunctional enzyme</keyword>
<dbReference type="InterPro" id="IPR004443">
    <property type="entry name" value="YjeF_N_dom"/>
</dbReference>
<dbReference type="OrthoDB" id="9806925at2"/>
<evidence type="ECO:0000313" key="25">
    <source>
        <dbReference type="Proteomes" id="UP000005801"/>
    </source>
</evidence>
<dbReference type="InterPro" id="IPR036652">
    <property type="entry name" value="YjeF_N_dom_sf"/>
</dbReference>
<dbReference type="GO" id="GO:0046872">
    <property type="term" value="F:metal ion binding"/>
    <property type="evidence" value="ECO:0007669"/>
    <property type="project" value="UniProtKB-KW"/>
</dbReference>
<dbReference type="RefSeq" id="WP_006977221.1">
    <property type="nucleotide sequence ID" value="NZ_ABCS01000199.1"/>
</dbReference>
<evidence type="ECO:0000256" key="5">
    <source>
        <dbReference type="ARBA" id="ARBA00009524"/>
    </source>
</evidence>
<organism evidence="24 25">
    <name type="scientific">Plesiocystis pacifica SIR-1</name>
    <dbReference type="NCBI Taxonomy" id="391625"/>
    <lineage>
        <taxon>Bacteria</taxon>
        <taxon>Pseudomonadati</taxon>
        <taxon>Myxococcota</taxon>
        <taxon>Polyangia</taxon>
        <taxon>Nannocystales</taxon>
        <taxon>Nannocystaceae</taxon>
        <taxon>Plesiocystis</taxon>
    </lineage>
</organism>
<evidence type="ECO:0000256" key="2">
    <source>
        <dbReference type="ARBA" id="ARBA00000909"/>
    </source>
</evidence>
<sequence>MDLAPPQLWTAADASGADRYTMDVLGAPSPVLMERAALCVSAEVEALAASSAVRVEVLCGPGNNGGDGLAVARQLWARGYTGVRAVLATARRNDAAEAQLALARAYGVPIVDARAFESGPLGSGSPMILVDALLGTGSRGAPRGGVAEALAWATSVRAAQPVQVVAVDVPTGVDVDSGAVSSDAALAAACTVTFQRSKPGLHLTPGRALAGRVVVADIGLRARPGLRAAGELVDPRAVASWLGGLGSAAHKGQRGHVGVLAGAAATPGAALLVSVAALRMGAGLVTLSARGGKGPLLAPLVAARPELMLAFEGPEEAPTPGAGVLVVGPGRTDLLTGAGEGAELAQRRAELTELDRSDPRPMVWDASGLEFMAWLFGEARSAGPRVITPHPGEAARCLAMVEPDAGWTSARVQADRRAAARALAERSGATVVLKGAGTVIAEAEAGTGARWAVCPRGSERLATAGSGDVLAGAIAALLARGLSPWQAAAAGVHVHAVA</sequence>
<protein>
    <recommendedName>
        <fullName evidence="8">Bifunctional NAD(P)H-hydrate repair enzyme Nnr</fullName>
        <ecNumber evidence="7">4.2.1.136</ecNumber>
        <ecNumber evidence="6">5.1.99.6</ecNumber>
    </recommendedName>
    <alternativeName>
        <fullName evidence="19">Nicotinamide nucleotide repair protein</fullName>
    </alternativeName>
</protein>
<accession>A6GKI5</accession>
<comment type="catalytic activity">
    <reaction evidence="1">
        <text>(6R)-NADHX = (6S)-NADHX</text>
        <dbReference type="Rhea" id="RHEA:32215"/>
        <dbReference type="ChEBI" id="CHEBI:64074"/>
        <dbReference type="ChEBI" id="CHEBI:64075"/>
        <dbReference type="EC" id="5.1.99.6"/>
    </reaction>
</comment>
<dbReference type="InterPro" id="IPR029056">
    <property type="entry name" value="Ribokinase-like"/>
</dbReference>
<evidence type="ECO:0000256" key="19">
    <source>
        <dbReference type="ARBA" id="ARBA00032624"/>
    </source>
</evidence>
<dbReference type="InterPro" id="IPR017953">
    <property type="entry name" value="Carbohydrate_kinase_pred_CS"/>
</dbReference>
<evidence type="ECO:0000256" key="20">
    <source>
        <dbReference type="ARBA" id="ARBA00048238"/>
    </source>
</evidence>
<keyword evidence="16" id="KW-0456">Lyase</keyword>
<evidence type="ECO:0000259" key="23">
    <source>
        <dbReference type="PROSITE" id="PS51385"/>
    </source>
</evidence>
<dbReference type="HAMAP" id="MF_01966">
    <property type="entry name" value="NADHX_epimerase"/>
    <property type="match status" value="1"/>
</dbReference>
<proteinExistence type="inferred from homology"/>
<dbReference type="InterPro" id="IPR030677">
    <property type="entry name" value="Nnr"/>
</dbReference>
<dbReference type="NCBIfam" id="TIGR00196">
    <property type="entry name" value="yjeF_cterm"/>
    <property type="match status" value="1"/>
</dbReference>
<comment type="similarity">
    <text evidence="5">In the C-terminal section; belongs to the NnrD/CARKD family.</text>
</comment>
<keyword evidence="13" id="KW-0630">Potassium</keyword>
<dbReference type="PROSITE" id="PS51385">
    <property type="entry name" value="YJEF_N"/>
    <property type="match status" value="1"/>
</dbReference>
<reference evidence="24 25" key="1">
    <citation type="submission" date="2007-06" db="EMBL/GenBank/DDBJ databases">
        <authorList>
            <person name="Shimkets L."/>
            <person name="Ferriera S."/>
            <person name="Johnson J."/>
            <person name="Kravitz S."/>
            <person name="Beeson K."/>
            <person name="Sutton G."/>
            <person name="Rogers Y.-H."/>
            <person name="Friedman R."/>
            <person name="Frazier M."/>
            <person name="Venter J.C."/>
        </authorList>
    </citation>
    <scope>NUCLEOTIDE SEQUENCE [LARGE SCALE GENOMIC DNA]</scope>
    <source>
        <strain evidence="24 25">SIR-1</strain>
    </source>
</reference>
<dbReference type="Proteomes" id="UP000005801">
    <property type="component" value="Unassembled WGS sequence"/>
</dbReference>
<evidence type="ECO:0000256" key="11">
    <source>
        <dbReference type="ARBA" id="ARBA00022840"/>
    </source>
</evidence>
<keyword evidence="25" id="KW-1185">Reference proteome</keyword>
<comment type="catalytic activity">
    <reaction evidence="20">
        <text>(6S)-NADHX + ADP = AMP + phosphate + NADH + H(+)</text>
        <dbReference type="Rhea" id="RHEA:32223"/>
        <dbReference type="ChEBI" id="CHEBI:15378"/>
        <dbReference type="ChEBI" id="CHEBI:43474"/>
        <dbReference type="ChEBI" id="CHEBI:57945"/>
        <dbReference type="ChEBI" id="CHEBI:64074"/>
        <dbReference type="ChEBI" id="CHEBI:456215"/>
        <dbReference type="ChEBI" id="CHEBI:456216"/>
        <dbReference type="EC" id="4.2.1.136"/>
    </reaction>
</comment>
<evidence type="ECO:0000256" key="4">
    <source>
        <dbReference type="ARBA" id="ARBA00006001"/>
    </source>
</evidence>
<dbReference type="PANTHER" id="PTHR12592:SF0">
    <property type="entry name" value="ATP-DEPENDENT (S)-NAD(P)H-HYDRATE DEHYDRATASE"/>
    <property type="match status" value="1"/>
</dbReference>
<dbReference type="eggNOG" id="COG0062">
    <property type="taxonomic scope" value="Bacteria"/>
</dbReference>
<dbReference type="EMBL" id="ABCS01000199">
    <property type="protein sequence ID" value="EDM73624.1"/>
    <property type="molecule type" value="Genomic_DNA"/>
</dbReference>
<evidence type="ECO:0000313" key="24">
    <source>
        <dbReference type="EMBL" id="EDM73624.1"/>
    </source>
</evidence>
<comment type="cofactor">
    <cofactor evidence="3">
        <name>K(+)</name>
        <dbReference type="ChEBI" id="CHEBI:29103"/>
    </cofactor>
</comment>
<evidence type="ECO:0000256" key="3">
    <source>
        <dbReference type="ARBA" id="ARBA00001958"/>
    </source>
</evidence>
<dbReference type="EC" id="4.2.1.136" evidence="7"/>
<evidence type="ECO:0000256" key="9">
    <source>
        <dbReference type="ARBA" id="ARBA00022723"/>
    </source>
</evidence>
<keyword evidence="9" id="KW-0479">Metal-binding</keyword>
<dbReference type="Pfam" id="PF03853">
    <property type="entry name" value="YjeF_N"/>
    <property type="match status" value="1"/>
</dbReference>
<evidence type="ECO:0000259" key="22">
    <source>
        <dbReference type="PROSITE" id="PS51383"/>
    </source>
</evidence>
<dbReference type="GO" id="GO:0110051">
    <property type="term" value="P:metabolite repair"/>
    <property type="evidence" value="ECO:0007669"/>
    <property type="project" value="TreeGrafter"/>
</dbReference>
<dbReference type="SUPFAM" id="SSF64153">
    <property type="entry name" value="YjeF N-terminal domain-like"/>
    <property type="match status" value="1"/>
</dbReference>
<evidence type="ECO:0000256" key="12">
    <source>
        <dbReference type="ARBA" id="ARBA00022857"/>
    </source>
</evidence>
<comment type="catalytic activity">
    <reaction evidence="21">
        <text>(6S)-NADPHX + ADP = AMP + phosphate + NADPH + H(+)</text>
        <dbReference type="Rhea" id="RHEA:32235"/>
        <dbReference type="ChEBI" id="CHEBI:15378"/>
        <dbReference type="ChEBI" id="CHEBI:43474"/>
        <dbReference type="ChEBI" id="CHEBI:57783"/>
        <dbReference type="ChEBI" id="CHEBI:64076"/>
        <dbReference type="ChEBI" id="CHEBI:456215"/>
        <dbReference type="ChEBI" id="CHEBI:456216"/>
        <dbReference type="EC" id="4.2.1.136"/>
    </reaction>
</comment>
<dbReference type="Gene3D" id="3.40.50.10260">
    <property type="entry name" value="YjeF N-terminal domain"/>
    <property type="match status" value="1"/>
</dbReference>
<dbReference type="STRING" id="391625.PPSIR1_10155"/>
<evidence type="ECO:0000256" key="21">
    <source>
        <dbReference type="ARBA" id="ARBA00049209"/>
    </source>
</evidence>
<evidence type="ECO:0000256" key="16">
    <source>
        <dbReference type="ARBA" id="ARBA00023239"/>
    </source>
</evidence>
<keyword evidence="12" id="KW-0521">NADP</keyword>
<evidence type="ECO:0000256" key="7">
    <source>
        <dbReference type="ARBA" id="ARBA00013129"/>
    </source>
</evidence>
<evidence type="ECO:0000256" key="13">
    <source>
        <dbReference type="ARBA" id="ARBA00022958"/>
    </source>
</evidence>
<evidence type="ECO:0000256" key="10">
    <source>
        <dbReference type="ARBA" id="ARBA00022741"/>
    </source>
</evidence>
<dbReference type="eggNOG" id="COG0063">
    <property type="taxonomic scope" value="Bacteria"/>
</dbReference>
<dbReference type="GO" id="GO:0005524">
    <property type="term" value="F:ATP binding"/>
    <property type="evidence" value="ECO:0007669"/>
    <property type="project" value="UniProtKB-KW"/>
</dbReference>
<comment type="caution">
    <text evidence="24">The sequence shown here is derived from an EMBL/GenBank/DDBJ whole genome shotgun (WGS) entry which is preliminary data.</text>
</comment>
<dbReference type="GO" id="GO:0052855">
    <property type="term" value="F:ADP-dependent NAD(P)H-hydrate dehydratase activity"/>
    <property type="evidence" value="ECO:0007669"/>
    <property type="project" value="UniProtKB-EC"/>
</dbReference>
<dbReference type="SUPFAM" id="SSF53613">
    <property type="entry name" value="Ribokinase-like"/>
    <property type="match status" value="1"/>
</dbReference>
<dbReference type="NCBIfam" id="TIGR00197">
    <property type="entry name" value="yjeF_nterm"/>
    <property type="match status" value="1"/>
</dbReference>
<evidence type="ECO:0000256" key="6">
    <source>
        <dbReference type="ARBA" id="ARBA00012228"/>
    </source>
</evidence>
<evidence type="ECO:0000256" key="1">
    <source>
        <dbReference type="ARBA" id="ARBA00000013"/>
    </source>
</evidence>
<evidence type="ECO:0000256" key="18">
    <source>
        <dbReference type="ARBA" id="ARBA00025153"/>
    </source>
</evidence>
<keyword evidence="15" id="KW-0413">Isomerase</keyword>
<dbReference type="Gene3D" id="3.40.1190.20">
    <property type="match status" value="1"/>
</dbReference>
<keyword evidence="11" id="KW-0067">ATP-binding</keyword>
<comment type="similarity">
    <text evidence="4">In the N-terminal section; belongs to the NnrE/AIBP family.</text>
</comment>
<feature type="domain" description="YjeF C-terminal" evidence="22">
    <location>
        <begin position="234"/>
        <end position="498"/>
    </location>
</feature>
<dbReference type="PROSITE" id="PS01050">
    <property type="entry name" value="YJEF_C_2"/>
    <property type="match status" value="1"/>
</dbReference>
<dbReference type="PROSITE" id="PS51383">
    <property type="entry name" value="YJEF_C_3"/>
    <property type="match status" value="1"/>
</dbReference>
<dbReference type="GO" id="GO:0052856">
    <property type="term" value="F:NAD(P)HX epimerase activity"/>
    <property type="evidence" value="ECO:0007669"/>
    <property type="project" value="UniProtKB-EC"/>
</dbReference>
<feature type="non-terminal residue" evidence="24">
    <location>
        <position position="498"/>
    </location>
</feature>
<evidence type="ECO:0000256" key="15">
    <source>
        <dbReference type="ARBA" id="ARBA00023235"/>
    </source>
</evidence>
<keyword evidence="14" id="KW-0520">NAD</keyword>
<name>A6GKI5_9BACT</name>
<dbReference type="PANTHER" id="PTHR12592">
    <property type="entry name" value="ATP-DEPENDENT (S)-NAD(P)H-HYDRATE DEHYDRATASE FAMILY MEMBER"/>
    <property type="match status" value="1"/>
</dbReference>
<feature type="domain" description="YjeF N-terminal" evidence="23">
    <location>
        <begin position="14"/>
        <end position="226"/>
    </location>
</feature>
<evidence type="ECO:0000256" key="8">
    <source>
        <dbReference type="ARBA" id="ARBA00018591"/>
    </source>
</evidence>
<keyword evidence="10" id="KW-0547">Nucleotide-binding</keyword>
<comment type="catalytic activity">
    <reaction evidence="2">
        <text>(6R)-NADPHX = (6S)-NADPHX</text>
        <dbReference type="Rhea" id="RHEA:32227"/>
        <dbReference type="ChEBI" id="CHEBI:64076"/>
        <dbReference type="ChEBI" id="CHEBI:64077"/>
        <dbReference type="EC" id="5.1.99.6"/>
    </reaction>
</comment>